<protein>
    <submittedName>
        <fullName evidence="2">Uncharacterized protein</fullName>
    </submittedName>
</protein>
<accession>A0A8S3U1R1</accession>
<dbReference type="OrthoDB" id="6120827at2759"/>
<reference evidence="2" key="1">
    <citation type="submission" date="2021-03" db="EMBL/GenBank/DDBJ databases">
        <authorList>
            <person name="Bekaert M."/>
        </authorList>
    </citation>
    <scope>NUCLEOTIDE SEQUENCE</scope>
</reference>
<evidence type="ECO:0000256" key="1">
    <source>
        <dbReference type="SAM" id="MobiDB-lite"/>
    </source>
</evidence>
<comment type="caution">
    <text evidence="2">The sequence shown here is derived from an EMBL/GenBank/DDBJ whole genome shotgun (WGS) entry which is preliminary data.</text>
</comment>
<gene>
    <name evidence="2" type="ORF">MEDL_49104</name>
</gene>
<organism evidence="2 3">
    <name type="scientific">Mytilus edulis</name>
    <name type="common">Blue mussel</name>
    <dbReference type="NCBI Taxonomy" id="6550"/>
    <lineage>
        <taxon>Eukaryota</taxon>
        <taxon>Metazoa</taxon>
        <taxon>Spiralia</taxon>
        <taxon>Lophotrochozoa</taxon>
        <taxon>Mollusca</taxon>
        <taxon>Bivalvia</taxon>
        <taxon>Autobranchia</taxon>
        <taxon>Pteriomorphia</taxon>
        <taxon>Mytilida</taxon>
        <taxon>Mytiloidea</taxon>
        <taxon>Mytilidae</taxon>
        <taxon>Mytilinae</taxon>
        <taxon>Mytilus</taxon>
    </lineage>
</organism>
<dbReference type="AlphaFoldDB" id="A0A8S3U1R1"/>
<proteinExistence type="predicted"/>
<dbReference type="Proteomes" id="UP000683360">
    <property type="component" value="Unassembled WGS sequence"/>
</dbReference>
<name>A0A8S3U1R1_MYTED</name>
<keyword evidence="3" id="KW-1185">Reference proteome</keyword>
<evidence type="ECO:0000313" key="2">
    <source>
        <dbReference type="EMBL" id="CAG2236584.1"/>
    </source>
</evidence>
<feature type="region of interest" description="Disordered" evidence="1">
    <location>
        <begin position="1"/>
        <end position="22"/>
    </location>
</feature>
<dbReference type="EMBL" id="CAJPWZ010002360">
    <property type="protein sequence ID" value="CAG2236584.1"/>
    <property type="molecule type" value="Genomic_DNA"/>
</dbReference>
<sequence length="186" mass="21108">MLTLNGRKSQRRTVPVFSSSRQNGHSDIDLIEFHWRRILVVFVTAEVGHLHGSENQLRLFNGDGTTIVKEDNEGLDKFTLQAIFTNVECHLQQTPVSKIGTNYPFKAYIDTLLETGEKDSVPLNAQCFITGKHDDAEILNGSNTGLYIRFRYTNEGRIQQIEGPLHLDLLRQKRLLLNGIALTFNL</sequence>
<evidence type="ECO:0000313" key="3">
    <source>
        <dbReference type="Proteomes" id="UP000683360"/>
    </source>
</evidence>